<dbReference type="RefSeq" id="WP_099911100.1">
    <property type="nucleotide sequence ID" value="NZ_AWWI01000071.1"/>
</dbReference>
<protein>
    <recommendedName>
        <fullName evidence="4">Beta-barrel assembly machine subunit BamF</fullName>
    </recommendedName>
</protein>
<reference evidence="2 3" key="1">
    <citation type="submission" date="2013-09" db="EMBL/GenBank/DDBJ databases">
        <title>Genome sequencing of Phaeobacter antarcticus sp. nov. SM1211.</title>
        <authorList>
            <person name="Zhang X.-Y."/>
            <person name="Liu C."/>
            <person name="Chen X.-L."/>
            <person name="Xie B.-B."/>
            <person name="Qin Q.-L."/>
            <person name="Rong J.-C."/>
            <person name="Zhang Y.-Z."/>
        </authorList>
    </citation>
    <scope>NUCLEOTIDE SEQUENCE [LARGE SCALE GENOMIC DNA]</scope>
    <source>
        <strain evidence="2 3">SM1211</strain>
    </source>
</reference>
<comment type="caution">
    <text evidence="2">The sequence shown here is derived from an EMBL/GenBank/DDBJ whole genome shotgun (WGS) entry which is preliminary data.</text>
</comment>
<name>A0A2G8RFX6_9RHOB</name>
<dbReference type="OrthoDB" id="7876689at2"/>
<dbReference type="EMBL" id="AWWI01000071">
    <property type="protein sequence ID" value="PIL19978.1"/>
    <property type="molecule type" value="Genomic_DNA"/>
</dbReference>
<keyword evidence="3" id="KW-1185">Reference proteome</keyword>
<gene>
    <name evidence="2" type="ORF">P775_11760</name>
</gene>
<accession>A0A2G8RFX6</accession>
<proteinExistence type="predicted"/>
<dbReference type="AlphaFoldDB" id="A0A2G8RFX6"/>
<sequence length="169" mass="18076">MFGRCMIFMAGMTLLMSCGDGRLRDVSTNRSTPEEFAIVPAKPLQTPPNFSELPAPTPGAANRTDPSPLGDAVAALGGNPAALNDTGVSAADAALLGTTQRFGVSAGIRGDLAQEDEAFRKRQALFNWRLVKDNEYNRVYQGQRLDAGAEMERLRARGVRTPSAPPEAQ</sequence>
<dbReference type="PROSITE" id="PS51257">
    <property type="entry name" value="PROKAR_LIPOPROTEIN"/>
    <property type="match status" value="1"/>
</dbReference>
<dbReference type="Proteomes" id="UP000231259">
    <property type="component" value="Unassembled WGS sequence"/>
</dbReference>
<dbReference type="Pfam" id="PF11233">
    <property type="entry name" value="DUF3035"/>
    <property type="match status" value="1"/>
</dbReference>
<evidence type="ECO:0000313" key="2">
    <source>
        <dbReference type="EMBL" id="PIL19978.1"/>
    </source>
</evidence>
<evidence type="ECO:0000313" key="3">
    <source>
        <dbReference type="Proteomes" id="UP000231259"/>
    </source>
</evidence>
<dbReference type="InterPro" id="IPR021395">
    <property type="entry name" value="DUF3035"/>
</dbReference>
<evidence type="ECO:0008006" key="4">
    <source>
        <dbReference type="Google" id="ProtNLM"/>
    </source>
</evidence>
<organism evidence="2 3">
    <name type="scientific">Puniceibacterium antarcticum</name>
    <dbReference type="NCBI Taxonomy" id="1206336"/>
    <lineage>
        <taxon>Bacteria</taxon>
        <taxon>Pseudomonadati</taxon>
        <taxon>Pseudomonadota</taxon>
        <taxon>Alphaproteobacteria</taxon>
        <taxon>Rhodobacterales</taxon>
        <taxon>Paracoccaceae</taxon>
        <taxon>Puniceibacterium</taxon>
    </lineage>
</organism>
<feature type="region of interest" description="Disordered" evidence="1">
    <location>
        <begin position="42"/>
        <end position="69"/>
    </location>
</feature>
<evidence type="ECO:0000256" key="1">
    <source>
        <dbReference type="SAM" id="MobiDB-lite"/>
    </source>
</evidence>